<dbReference type="Proteomes" id="UP000003344">
    <property type="component" value="Unassembled WGS sequence"/>
</dbReference>
<accession>D2ZSJ2</accession>
<proteinExistence type="predicted"/>
<gene>
    <name evidence="1" type="ORF">NEIMUCOT_03574</name>
</gene>
<evidence type="ECO:0000313" key="1">
    <source>
        <dbReference type="EMBL" id="EFC89775.1"/>
    </source>
</evidence>
<organism evidence="1 2">
    <name type="scientific">Neisseria mucosa (strain ATCC 25996 / DSM 4631 / NCTC 10774 / M26)</name>
    <dbReference type="NCBI Taxonomy" id="546266"/>
    <lineage>
        <taxon>Bacteria</taxon>
        <taxon>Pseudomonadati</taxon>
        <taxon>Pseudomonadota</taxon>
        <taxon>Betaproteobacteria</taxon>
        <taxon>Neisseriales</taxon>
        <taxon>Neisseriaceae</taxon>
        <taxon>Neisseria</taxon>
    </lineage>
</organism>
<dbReference type="AlphaFoldDB" id="D2ZSJ2"/>
<protein>
    <submittedName>
        <fullName evidence="1">Uncharacterized protein</fullName>
    </submittedName>
</protein>
<evidence type="ECO:0000313" key="2">
    <source>
        <dbReference type="Proteomes" id="UP000003344"/>
    </source>
</evidence>
<name>D2ZSJ2_NEIM2</name>
<dbReference type="EMBL" id="ACDX02000001">
    <property type="protein sequence ID" value="EFC89775.1"/>
    <property type="molecule type" value="Genomic_DNA"/>
</dbReference>
<reference evidence="1 2" key="1">
    <citation type="submission" date="2009-10" db="EMBL/GenBank/DDBJ databases">
        <authorList>
            <person name="Weinstock G."/>
            <person name="Sodergren E."/>
            <person name="Clifton S."/>
            <person name="Fulton L."/>
            <person name="Fulton B."/>
            <person name="Courtney L."/>
            <person name="Fronick C."/>
            <person name="Harrison M."/>
            <person name="Strong C."/>
            <person name="Farmer C."/>
            <person name="Delahaunty K."/>
            <person name="Markovic C."/>
            <person name="Hall O."/>
            <person name="Minx P."/>
            <person name="Tomlinson C."/>
            <person name="Mitreva M."/>
            <person name="Nelson J."/>
            <person name="Hou S."/>
            <person name="Wollam A."/>
            <person name="Pepin K.H."/>
            <person name="Johnson M."/>
            <person name="Bhonagiri V."/>
            <person name="Nash W.E."/>
            <person name="Warren W."/>
            <person name="Chinwalla A."/>
            <person name="Mardis E.R."/>
            <person name="Wilson R.K."/>
        </authorList>
    </citation>
    <scope>NUCLEOTIDE SEQUENCE [LARGE SCALE GENOMIC DNA]</scope>
    <source>
        <strain evidence="2">ATCC 25996 / DSM 4631 / NCTC 10774 / M26</strain>
    </source>
</reference>
<comment type="caution">
    <text evidence="1">The sequence shown here is derived from an EMBL/GenBank/DDBJ whole genome shotgun (WGS) entry which is preliminary data.</text>
</comment>
<sequence>MNQRIAIAIKPERTMTVSKQRSSENGQQVSLKRFQTTFQVTTAS</sequence>